<accession>A0A521AYE9</accession>
<dbReference type="Proteomes" id="UP000319040">
    <property type="component" value="Unassembled WGS sequence"/>
</dbReference>
<dbReference type="EMBL" id="FXTB01000001">
    <property type="protein sequence ID" value="SMO39781.1"/>
    <property type="molecule type" value="Genomic_DNA"/>
</dbReference>
<proteinExistence type="predicted"/>
<name>A0A521AYE9_SACCC</name>
<dbReference type="RefSeq" id="WP_142531887.1">
    <property type="nucleotide sequence ID" value="NZ_FXTB01000001.1"/>
</dbReference>
<gene>
    <name evidence="1" type="ORF">SAMN06265379_101523</name>
</gene>
<sequence>MEKISLNIAKRIQLLIQGESIPHGQLKAKVIDQMLEEGILHLKLQGRSRKTVFATNAGAIANFLSSHLGINDLNNYIANLEHGTSRSENIVASSDSKSSARRTFKGFLVNCFSPVKTKMNGQDFLIKPQEGAYTYIHDFETFTIPPDTLIVGVENPENFRFIRKQAKLFNAESILFVSRYPQSNDLITWLQGIPNSYLHFGDFDFEGIRIFKDEYYQYLQSRASFFIPENIEVLIRTYGNKALYDKQYKTNTTETLGFNAALQELIALYHRYKKCLEQEVLIQVNSTH</sequence>
<dbReference type="AlphaFoldDB" id="A0A521AYE9"/>
<evidence type="ECO:0008006" key="3">
    <source>
        <dbReference type="Google" id="ProtNLM"/>
    </source>
</evidence>
<protein>
    <recommendedName>
        <fullName evidence="3">Wadjet protein JetD C-terminal domain-containing protein</fullName>
    </recommendedName>
</protein>
<organism evidence="1 2">
    <name type="scientific">Saccharicrinis carchari</name>
    <dbReference type="NCBI Taxonomy" id="1168039"/>
    <lineage>
        <taxon>Bacteria</taxon>
        <taxon>Pseudomonadati</taxon>
        <taxon>Bacteroidota</taxon>
        <taxon>Bacteroidia</taxon>
        <taxon>Marinilabiliales</taxon>
        <taxon>Marinilabiliaceae</taxon>
        <taxon>Saccharicrinis</taxon>
    </lineage>
</organism>
<evidence type="ECO:0000313" key="2">
    <source>
        <dbReference type="Proteomes" id="UP000319040"/>
    </source>
</evidence>
<dbReference type="OrthoDB" id="9811427at2"/>
<reference evidence="1 2" key="1">
    <citation type="submission" date="2017-05" db="EMBL/GenBank/DDBJ databases">
        <authorList>
            <person name="Varghese N."/>
            <person name="Submissions S."/>
        </authorList>
    </citation>
    <scope>NUCLEOTIDE SEQUENCE [LARGE SCALE GENOMIC DNA]</scope>
    <source>
        <strain evidence="1 2">DSM 27040</strain>
    </source>
</reference>
<evidence type="ECO:0000313" key="1">
    <source>
        <dbReference type="EMBL" id="SMO39781.1"/>
    </source>
</evidence>
<keyword evidence="2" id="KW-1185">Reference proteome</keyword>